<feature type="signal peptide" evidence="1">
    <location>
        <begin position="1"/>
        <end position="21"/>
    </location>
</feature>
<keyword evidence="1" id="KW-0732">Signal</keyword>
<organism evidence="2 3">
    <name type="scientific">Tilletia horrida</name>
    <dbReference type="NCBI Taxonomy" id="155126"/>
    <lineage>
        <taxon>Eukaryota</taxon>
        <taxon>Fungi</taxon>
        <taxon>Dikarya</taxon>
        <taxon>Basidiomycota</taxon>
        <taxon>Ustilaginomycotina</taxon>
        <taxon>Exobasidiomycetes</taxon>
        <taxon>Tilletiales</taxon>
        <taxon>Tilletiaceae</taxon>
        <taxon>Tilletia</taxon>
    </lineage>
</organism>
<dbReference type="Proteomes" id="UP001176517">
    <property type="component" value="Unassembled WGS sequence"/>
</dbReference>
<dbReference type="AlphaFoldDB" id="A0AAN6GNG3"/>
<name>A0AAN6GNG3_9BASI</name>
<evidence type="ECO:0000313" key="2">
    <source>
        <dbReference type="EMBL" id="KAK0546210.1"/>
    </source>
</evidence>
<evidence type="ECO:0008006" key="4">
    <source>
        <dbReference type="Google" id="ProtNLM"/>
    </source>
</evidence>
<comment type="caution">
    <text evidence="2">The sequence shown here is derived from an EMBL/GenBank/DDBJ whole genome shotgun (WGS) entry which is preliminary data.</text>
</comment>
<feature type="chain" id="PRO_5042947748" description="Ubiquitin 3 binding protein But2 C-terminal domain-containing protein" evidence="1">
    <location>
        <begin position="22"/>
        <end position="224"/>
    </location>
</feature>
<protein>
    <recommendedName>
        <fullName evidence="4">Ubiquitin 3 binding protein But2 C-terminal domain-containing protein</fullName>
    </recommendedName>
</protein>
<evidence type="ECO:0000313" key="3">
    <source>
        <dbReference type="Proteomes" id="UP001176517"/>
    </source>
</evidence>
<proteinExistence type="predicted"/>
<accession>A0AAN6GNG3</accession>
<gene>
    <name evidence="2" type="ORF">OC846_005368</name>
</gene>
<sequence>MISSLILNVLLKGVAFASCFAQGLSLGARQDSVLSCEDPIHIANLVLVRQDPSNLHQRAAFTSSVDTQGRLQLSTIAGDTPTPYYPQFHFRICNSTVMPTAPVEVGQGGLRSFGLLSPNYHPNKCVTLAGPILSNVSSPFVSADCQTMDAVNLASQWWAIDAPSGDVTANVLPVSFFGKPLNATAEGVYSIDSVITGNDTLVQATFLNSTSVYGLQLQIIFESA</sequence>
<evidence type="ECO:0000256" key="1">
    <source>
        <dbReference type="SAM" id="SignalP"/>
    </source>
</evidence>
<reference evidence="2" key="1">
    <citation type="journal article" date="2023" name="PhytoFront">
        <title>Draft Genome Resources of Seven Strains of Tilletia horrida, Causal Agent of Kernel Smut of Rice.</title>
        <authorList>
            <person name="Khanal S."/>
            <person name="Antony Babu S."/>
            <person name="Zhou X.G."/>
        </authorList>
    </citation>
    <scope>NUCLEOTIDE SEQUENCE</scope>
    <source>
        <strain evidence="2">TX6</strain>
    </source>
</reference>
<dbReference type="EMBL" id="JAPDMZ010000202">
    <property type="protein sequence ID" value="KAK0546210.1"/>
    <property type="molecule type" value="Genomic_DNA"/>
</dbReference>
<keyword evidence="3" id="KW-1185">Reference proteome</keyword>